<dbReference type="Pfam" id="PF00057">
    <property type="entry name" value="Ldl_recept_a"/>
    <property type="match status" value="3"/>
</dbReference>
<dbReference type="PROSITE" id="PS50068">
    <property type="entry name" value="LDLRA_2"/>
    <property type="match status" value="7"/>
</dbReference>
<dbReference type="Gene3D" id="4.10.1220.10">
    <property type="entry name" value="EGF-type module"/>
    <property type="match status" value="4"/>
</dbReference>
<evidence type="ECO:0000256" key="1">
    <source>
        <dbReference type="ARBA" id="ARBA00004167"/>
    </source>
</evidence>
<feature type="disulfide bond" evidence="10">
    <location>
        <begin position="48"/>
        <end position="63"/>
    </location>
</feature>
<protein>
    <submittedName>
        <fullName evidence="12">Sortilin-related receptor</fullName>
    </submittedName>
</protein>
<feature type="disulfide bond" evidence="10">
    <location>
        <begin position="381"/>
        <end position="393"/>
    </location>
</feature>
<feature type="disulfide bond" evidence="10">
    <location>
        <begin position="222"/>
        <end position="237"/>
    </location>
</feature>
<sequence length="694" mass="74080">MRFLLVATAALLQFHAVLGVVQQCSRVDRSVGFACSLGGWCNRNASLCNGLNDCLDGSDELNCPVLQRSPLAATLAGMTPCVQTNGAPGVKCGDSVMGCAPYDYFCDGEDDCNGGLDEQHCPPGTPRKGVSPCDRNDGTAGYRCLASGGEFCWPAAWKCDGGRDCADGRDELDCPNSVRGNVHTDLSFLLPAVEFPLCRRPTGGLGFTCRPGGFCFPAEFVCDGNKHCTDGADERNCPATRRTSAALPVTSNLNRCTRTNGRGFGFKCSSGLFEPCFDNSNACDGWRNCANDRDEVGCPNDRLTARTPLRPGQTACTRYDGTDGIVCAGGQAGDVSCMPHSWLCDGDRDCSDGSDEAQCGTSAIVAPPALPMTHAALQQACTDSEFRCNNGRCVPFRYRCDGQADCTDGSDEVQCPSGPNVTRRPISAVTPASFALQRAFSFRDVSSADCAGLRTQNCAVVLNNCGDPETGLWISCSSLAGDIETTKFLQKVGRLNADRGLDLVLIGERRLTLELFAPVASDLIALGFGRFPRLRMAVVTSALVQATRLQDLEFHACEGIIIQRNDFVSLPSLKMVSFTRGSTIASLEENAFASLPNLSHLSFEALIDTTVTLSTGLRDHLTRLHCSVQYKWLRDWLQSRPDLLAPKASGMVFAAGGVANSELRKGTIYIPVDCASSTLVASNPDGPFSSLMDA</sequence>
<feature type="chain" id="PRO_5012596632" evidence="11">
    <location>
        <begin position="20"/>
        <end position="694"/>
    </location>
</feature>
<dbReference type="SMART" id="SM00192">
    <property type="entry name" value="LDLa"/>
    <property type="match status" value="7"/>
</dbReference>
<comment type="subcellular location">
    <subcellularLocation>
        <location evidence="2">Endomembrane system</location>
    </subcellularLocation>
    <subcellularLocation>
        <location evidence="1">Membrane</location>
        <topology evidence="1">Single-pass membrane protein</topology>
    </subcellularLocation>
</comment>
<dbReference type="InterPro" id="IPR002172">
    <property type="entry name" value="LDrepeatLR_classA_rpt"/>
</dbReference>
<keyword evidence="3" id="KW-0812">Transmembrane</keyword>
<evidence type="ECO:0000256" key="2">
    <source>
        <dbReference type="ARBA" id="ARBA00004308"/>
    </source>
</evidence>
<feature type="disulfide bond" evidence="10">
    <location>
        <begin position="283"/>
        <end position="298"/>
    </location>
</feature>
<dbReference type="Gene3D" id="4.10.400.10">
    <property type="entry name" value="Low-density Lipoprotein Receptor"/>
    <property type="match status" value="2"/>
</dbReference>
<evidence type="ECO:0000256" key="3">
    <source>
        <dbReference type="ARBA" id="ARBA00022692"/>
    </source>
</evidence>
<evidence type="ECO:0000256" key="9">
    <source>
        <dbReference type="ARBA" id="ARBA00023180"/>
    </source>
</evidence>
<evidence type="ECO:0000256" key="8">
    <source>
        <dbReference type="ARBA" id="ARBA00023170"/>
    </source>
</evidence>
<dbReference type="InterPro" id="IPR032675">
    <property type="entry name" value="LRR_dom_sf"/>
</dbReference>
<dbReference type="Gene3D" id="3.80.10.10">
    <property type="entry name" value="Ribonuclease Inhibitor"/>
    <property type="match status" value="1"/>
</dbReference>
<keyword evidence="7 10" id="KW-1015">Disulfide bond</keyword>
<evidence type="ECO:0000313" key="12">
    <source>
        <dbReference type="EMBL" id="OQV22574.1"/>
    </source>
</evidence>
<feature type="signal peptide" evidence="11">
    <location>
        <begin position="1"/>
        <end position="19"/>
    </location>
</feature>
<dbReference type="OrthoDB" id="9988974at2759"/>
<feature type="disulfide bond" evidence="10">
    <location>
        <begin position="400"/>
        <end position="415"/>
    </location>
</feature>
<evidence type="ECO:0000256" key="4">
    <source>
        <dbReference type="ARBA" id="ARBA00022737"/>
    </source>
</evidence>
<dbReference type="PRINTS" id="PR00261">
    <property type="entry name" value="LDLRECEPTOR"/>
</dbReference>
<dbReference type="PANTHER" id="PTHR24270">
    <property type="entry name" value="LOW-DENSITY LIPOPROTEIN RECEPTOR-RELATED"/>
    <property type="match status" value="1"/>
</dbReference>
<keyword evidence="13" id="KW-1185">Reference proteome</keyword>
<dbReference type="InterPro" id="IPR036055">
    <property type="entry name" value="LDL_receptor-like_sf"/>
</dbReference>
<organism evidence="12 13">
    <name type="scientific">Hypsibius exemplaris</name>
    <name type="common">Freshwater tardigrade</name>
    <dbReference type="NCBI Taxonomy" id="2072580"/>
    <lineage>
        <taxon>Eukaryota</taxon>
        <taxon>Metazoa</taxon>
        <taxon>Ecdysozoa</taxon>
        <taxon>Tardigrada</taxon>
        <taxon>Eutardigrada</taxon>
        <taxon>Parachela</taxon>
        <taxon>Hypsibioidea</taxon>
        <taxon>Hypsibiidae</taxon>
        <taxon>Hypsibius</taxon>
    </lineage>
</organism>
<dbReference type="InterPro" id="IPR050685">
    <property type="entry name" value="LDLR"/>
</dbReference>
<feature type="disulfide bond" evidence="10">
    <location>
        <begin position="106"/>
        <end position="121"/>
    </location>
</feature>
<dbReference type="PROSITE" id="PS01209">
    <property type="entry name" value="LDLRA_1"/>
    <property type="match status" value="1"/>
</dbReference>
<dbReference type="EMBL" id="MTYJ01000016">
    <property type="protein sequence ID" value="OQV22574.1"/>
    <property type="molecule type" value="Genomic_DNA"/>
</dbReference>
<dbReference type="GO" id="GO:0016192">
    <property type="term" value="P:vesicle-mediated transport"/>
    <property type="evidence" value="ECO:0007669"/>
    <property type="project" value="UniProtKB-ARBA"/>
</dbReference>
<reference evidence="13" key="1">
    <citation type="submission" date="2017-01" db="EMBL/GenBank/DDBJ databases">
        <title>Comparative genomics of anhydrobiosis in the tardigrade Hypsibius dujardini.</title>
        <authorList>
            <person name="Yoshida Y."/>
            <person name="Koutsovoulos G."/>
            <person name="Laetsch D."/>
            <person name="Stevens L."/>
            <person name="Kumar S."/>
            <person name="Horikawa D."/>
            <person name="Ishino K."/>
            <person name="Komine S."/>
            <person name="Tomita M."/>
            <person name="Blaxter M."/>
            <person name="Arakawa K."/>
        </authorList>
    </citation>
    <scope>NUCLEOTIDE SEQUENCE [LARGE SCALE GENOMIC DNA]</scope>
    <source>
        <strain evidence="13">Z151</strain>
    </source>
</reference>
<evidence type="ECO:0000256" key="7">
    <source>
        <dbReference type="ARBA" id="ARBA00023157"/>
    </source>
</evidence>
<keyword evidence="8 12" id="KW-0675">Receptor</keyword>
<dbReference type="Proteomes" id="UP000192578">
    <property type="component" value="Unassembled WGS sequence"/>
</dbReference>
<dbReference type="GO" id="GO:0005886">
    <property type="term" value="C:plasma membrane"/>
    <property type="evidence" value="ECO:0007669"/>
    <property type="project" value="TreeGrafter"/>
</dbReference>
<keyword evidence="11" id="KW-0732">Signal</keyword>
<keyword evidence="6" id="KW-0472">Membrane</keyword>
<feature type="disulfide bond" evidence="10">
    <location>
        <begin position="159"/>
        <end position="174"/>
    </location>
</feature>
<evidence type="ECO:0000256" key="6">
    <source>
        <dbReference type="ARBA" id="ARBA00023136"/>
    </source>
</evidence>
<comment type="caution">
    <text evidence="10">Lacks conserved residue(s) required for the propagation of feature annotation.</text>
</comment>
<accession>A0A1W0X5A3</accession>
<comment type="caution">
    <text evidence="12">The sequence shown here is derived from an EMBL/GenBank/DDBJ whole genome shotgun (WGS) entry which is preliminary data.</text>
</comment>
<evidence type="ECO:0000256" key="11">
    <source>
        <dbReference type="SAM" id="SignalP"/>
    </source>
</evidence>
<feature type="disulfide bond" evidence="10">
    <location>
        <begin position="388"/>
        <end position="406"/>
    </location>
</feature>
<dbReference type="CDD" id="cd00112">
    <property type="entry name" value="LDLa"/>
    <property type="match status" value="6"/>
</dbReference>
<name>A0A1W0X5A3_HYPEX</name>
<evidence type="ECO:0000256" key="5">
    <source>
        <dbReference type="ARBA" id="ARBA00022989"/>
    </source>
</evidence>
<evidence type="ECO:0000256" key="10">
    <source>
        <dbReference type="PROSITE-ProRule" id="PRU00124"/>
    </source>
</evidence>
<keyword evidence="5" id="KW-1133">Transmembrane helix</keyword>
<keyword evidence="4" id="KW-0677">Repeat</keyword>
<gene>
    <name evidence="12" type="ORF">BV898_03400</name>
</gene>
<evidence type="ECO:0000313" key="13">
    <source>
        <dbReference type="Proteomes" id="UP000192578"/>
    </source>
</evidence>
<feature type="disulfide bond" evidence="10">
    <location>
        <begin position="344"/>
        <end position="359"/>
    </location>
</feature>
<proteinExistence type="predicted"/>
<dbReference type="InterPro" id="IPR023415">
    <property type="entry name" value="LDLR_class-A_CS"/>
</dbReference>
<dbReference type="SUPFAM" id="SSF57424">
    <property type="entry name" value="LDL receptor-like module"/>
    <property type="match status" value="7"/>
</dbReference>
<dbReference type="SUPFAM" id="SSF52058">
    <property type="entry name" value="L domain-like"/>
    <property type="match status" value="1"/>
</dbReference>
<dbReference type="FunFam" id="4.10.400.10:FF:000045">
    <property type="entry name" value="Low-density lipoprotein receptor-related protein 2"/>
    <property type="match status" value="1"/>
</dbReference>
<keyword evidence="9" id="KW-0325">Glycoprotein</keyword>
<dbReference type="GO" id="GO:0012505">
    <property type="term" value="C:endomembrane system"/>
    <property type="evidence" value="ECO:0007669"/>
    <property type="project" value="UniProtKB-SubCell"/>
</dbReference>
<dbReference type="AlphaFoldDB" id="A0A1W0X5A3"/>